<evidence type="ECO:0000313" key="2">
    <source>
        <dbReference type="EMBL" id="RMZ68136.1"/>
    </source>
</evidence>
<dbReference type="EMBL" id="KE747814">
    <property type="protein sequence ID" value="RMZ68136.1"/>
    <property type="molecule type" value="Genomic_DNA"/>
</dbReference>
<feature type="compositionally biased region" description="Basic and acidic residues" evidence="1">
    <location>
        <begin position="1"/>
        <end position="14"/>
    </location>
</feature>
<organism evidence="2 3">
    <name type="scientific">Pyrenophora seminiperda CCB06</name>
    <dbReference type="NCBI Taxonomy" id="1302712"/>
    <lineage>
        <taxon>Eukaryota</taxon>
        <taxon>Fungi</taxon>
        <taxon>Dikarya</taxon>
        <taxon>Ascomycota</taxon>
        <taxon>Pezizomycotina</taxon>
        <taxon>Dothideomycetes</taxon>
        <taxon>Pleosporomycetidae</taxon>
        <taxon>Pleosporales</taxon>
        <taxon>Pleosporineae</taxon>
        <taxon>Pleosporaceae</taxon>
        <taxon>Pyrenophora</taxon>
    </lineage>
</organism>
<evidence type="ECO:0000256" key="1">
    <source>
        <dbReference type="SAM" id="MobiDB-lite"/>
    </source>
</evidence>
<proteinExistence type="predicted"/>
<accession>A0A3M7M0Z9</accession>
<dbReference type="Proteomes" id="UP000265663">
    <property type="component" value="Unassembled WGS sequence"/>
</dbReference>
<name>A0A3M7M0Z9_9PLEO</name>
<dbReference type="AlphaFoldDB" id="A0A3M7M0Z9"/>
<evidence type="ECO:0000313" key="3">
    <source>
        <dbReference type="Proteomes" id="UP000265663"/>
    </source>
</evidence>
<protein>
    <submittedName>
        <fullName evidence="2">Uncharacterized protein</fullName>
    </submittedName>
</protein>
<reference evidence="2 3" key="1">
    <citation type="journal article" date="2014" name="PLoS ONE">
        <title>De novo Genome Assembly of the Fungal Plant Pathogen Pyrenophora semeniperda.</title>
        <authorList>
            <person name="Soliai M.M."/>
            <person name="Meyer S.E."/>
            <person name="Udall J.A."/>
            <person name="Elzinga D.E."/>
            <person name="Hermansen R.A."/>
            <person name="Bodily P.M."/>
            <person name="Hart A.A."/>
            <person name="Coleman C.E."/>
        </authorList>
    </citation>
    <scope>NUCLEOTIDE SEQUENCE [LARGE SCALE GENOMIC DNA]</scope>
    <source>
        <strain evidence="2 3">CCB06</strain>
        <tissue evidence="2">Mycelium</tissue>
    </source>
</reference>
<feature type="region of interest" description="Disordered" evidence="1">
    <location>
        <begin position="1"/>
        <end position="21"/>
    </location>
</feature>
<keyword evidence="3" id="KW-1185">Reference proteome</keyword>
<sequence length="101" mass="11260">MDRQPEARGTKERGPSLGWQMVRDEQKGRRQLCMYVLCTIQCGTEAAAAATRRRRVLYIGWTPSVTPVDRPALEGCEPTLVNDFSTQNTINDESCTAITAL</sequence>
<gene>
    <name evidence="2" type="ORF">GMOD_00004336</name>
</gene>